<gene>
    <name evidence="3" type="ORF">HNR13_001265</name>
</gene>
<comment type="caution">
    <text evidence="3">The sequence shown here is derived from an EMBL/GenBank/DDBJ whole genome shotgun (WGS) entry which is preliminary data.</text>
</comment>
<feature type="domain" description="YCII-related" evidence="2">
    <location>
        <begin position="20"/>
        <end position="100"/>
    </location>
</feature>
<dbReference type="RefSeq" id="WP_179604965.1">
    <property type="nucleotide sequence ID" value="NZ_BAABEH010000001.1"/>
</dbReference>
<accession>A0A853CRK8</accession>
<dbReference type="InterPro" id="IPR005545">
    <property type="entry name" value="YCII"/>
</dbReference>
<dbReference type="EMBL" id="JACCFL010000001">
    <property type="protein sequence ID" value="NYJ22978.1"/>
    <property type="molecule type" value="Genomic_DNA"/>
</dbReference>
<dbReference type="SUPFAM" id="SSF54909">
    <property type="entry name" value="Dimeric alpha+beta barrel"/>
    <property type="match status" value="1"/>
</dbReference>
<dbReference type="Proteomes" id="UP000578352">
    <property type="component" value="Unassembled WGS sequence"/>
</dbReference>
<reference evidence="3 4" key="1">
    <citation type="submission" date="2020-07" db="EMBL/GenBank/DDBJ databases">
        <title>Sequencing the genomes of 1000 actinobacteria strains.</title>
        <authorList>
            <person name="Klenk H.-P."/>
        </authorList>
    </citation>
    <scope>NUCLEOTIDE SEQUENCE [LARGE SCALE GENOMIC DNA]</scope>
    <source>
        <strain evidence="3 4">DSM 15165</strain>
    </source>
</reference>
<evidence type="ECO:0000313" key="3">
    <source>
        <dbReference type="EMBL" id="NYJ22978.1"/>
    </source>
</evidence>
<dbReference type="InterPro" id="IPR011008">
    <property type="entry name" value="Dimeric_a/b-barrel"/>
</dbReference>
<dbReference type="AlphaFoldDB" id="A0A853CRK8"/>
<proteinExistence type="inferred from homology"/>
<name>A0A853CRK8_9MICO</name>
<dbReference type="Gene3D" id="3.30.70.1060">
    <property type="entry name" value="Dimeric alpha+beta barrel"/>
    <property type="match status" value="1"/>
</dbReference>
<dbReference type="Pfam" id="PF03795">
    <property type="entry name" value="YCII"/>
    <property type="match status" value="1"/>
</dbReference>
<evidence type="ECO:0000259" key="2">
    <source>
        <dbReference type="Pfam" id="PF03795"/>
    </source>
</evidence>
<protein>
    <recommendedName>
        <fullName evidence="2">YCII-related domain-containing protein</fullName>
    </recommendedName>
</protein>
<comment type="similarity">
    <text evidence="1">Belongs to the YciI family.</text>
</comment>
<evidence type="ECO:0000313" key="4">
    <source>
        <dbReference type="Proteomes" id="UP000578352"/>
    </source>
</evidence>
<sequence>MRYLLLLSTDGPAPAGDLQRYTADLIRAGVLLAGELLAAEDGAHLQLAVDGPRTNADLLPISAVRPAALWIVQAADRAEAVEWARRVPLGRGRVEVRRIVTGAAEA</sequence>
<organism evidence="3 4">
    <name type="scientific">Leifsonia shinshuensis</name>
    <dbReference type="NCBI Taxonomy" id="150026"/>
    <lineage>
        <taxon>Bacteria</taxon>
        <taxon>Bacillati</taxon>
        <taxon>Actinomycetota</taxon>
        <taxon>Actinomycetes</taxon>
        <taxon>Micrococcales</taxon>
        <taxon>Microbacteriaceae</taxon>
        <taxon>Leifsonia</taxon>
    </lineage>
</organism>
<evidence type="ECO:0000256" key="1">
    <source>
        <dbReference type="ARBA" id="ARBA00007689"/>
    </source>
</evidence>